<keyword evidence="3" id="KW-1185">Reference proteome</keyword>
<evidence type="ECO:0000313" key="3">
    <source>
        <dbReference type="Proteomes" id="UP000593594"/>
    </source>
</evidence>
<feature type="compositionally biased region" description="Low complexity" evidence="1">
    <location>
        <begin position="74"/>
        <end position="133"/>
    </location>
</feature>
<reference evidence="2 3" key="1">
    <citation type="submission" date="2020-06" db="EMBL/GenBank/DDBJ databases">
        <title>Genome sequence of 2 isolates from Red Sea Mangroves.</title>
        <authorList>
            <person name="Sefrji F."/>
            <person name="Michoud G."/>
            <person name="Merlino G."/>
            <person name="Daffonchio D."/>
        </authorList>
    </citation>
    <scope>NUCLEOTIDE SEQUENCE [LARGE SCALE GENOMIC DNA]</scope>
    <source>
        <strain evidence="2 3">R1DC25</strain>
    </source>
</reference>
<evidence type="ECO:0000256" key="1">
    <source>
        <dbReference type="SAM" id="MobiDB-lite"/>
    </source>
</evidence>
<name>A0A7S8HDU5_9HYPH</name>
<evidence type="ECO:0000313" key="2">
    <source>
        <dbReference type="EMBL" id="QPC44849.1"/>
    </source>
</evidence>
<dbReference type="EMBL" id="CP058214">
    <property type="protein sequence ID" value="QPC44849.1"/>
    <property type="molecule type" value="Genomic_DNA"/>
</dbReference>
<dbReference type="KEGG" id="kmn:HW532_20385"/>
<accession>A0A7S8HDU5</accession>
<dbReference type="PROSITE" id="PS51257">
    <property type="entry name" value="PROKAR_LIPOPROTEIN"/>
    <property type="match status" value="1"/>
</dbReference>
<feature type="region of interest" description="Disordered" evidence="1">
    <location>
        <begin position="55"/>
        <end position="134"/>
    </location>
</feature>
<proteinExistence type="predicted"/>
<dbReference type="AlphaFoldDB" id="A0A7S8HDU5"/>
<protein>
    <submittedName>
        <fullName evidence="2">DUF3035 domain-containing protein</fullName>
    </submittedName>
</protein>
<dbReference type="RefSeq" id="WP_213162218.1">
    <property type="nucleotide sequence ID" value="NZ_CP058214.1"/>
</dbReference>
<sequence>MSTGRNIFAAVLLAAGAGLSGCGSPDASINDVFGTGKNVPDERQVRTHQVLAMPPDLQLRPPGQGESQNGQPNQAAVEAQQAVASRAPLSQPPDAQASAPAQTAAAPAAQPTAPASAPTQIASASADANAAASGEDQDIYARYGISKTHPDGTPKSDRELIEDLKKKKAELEKSKNPNYGTIWNIGNLF</sequence>
<gene>
    <name evidence="2" type="ORF">HW532_20385</name>
</gene>
<dbReference type="Pfam" id="PF11233">
    <property type="entry name" value="DUF3035"/>
    <property type="match status" value="1"/>
</dbReference>
<organism evidence="2 3">
    <name type="scientific">Kaustia mangrovi</name>
    <dbReference type="NCBI Taxonomy" id="2593653"/>
    <lineage>
        <taxon>Bacteria</taxon>
        <taxon>Pseudomonadati</taxon>
        <taxon>Pseudomonadota</taxon>
        <taxon>Alphaproteobacteria</taxon>
        <taxon>Hyphomicrobiales</taxon>
        <taxon>Parvibaculaceae</taxon>
        <taxon>Kaustia</taxon>
    </lineage>
</organism>
<dbReference type="Proteomes" id="UP000593594">
    <property type="component" value="Chromosome"/>
</dbReference>
<dbReference type="InterPro" id="IPR021395">
    <property type="entry name" value="DUF3035"/>
</dbReference>